<organism evidence="2 3">
    <name type="scientific">Nonomuraea harbinensis</name>
    <dbReference type="NCBI Taxonomy" id="1286938"/>
    <lineage>
        <taxon>Bacteria</taxon>
        <taxon>Bacillati</taxon>
        <taxon>Actinomycetota</taxon>
        <taxon>Actinomycetes</taxon>
        <taxon>Streptosporangiales</taxon>
        <taxon>Streptosporangiaceae</taxon>
        <taxon>Nonomuraea</taxon>
    </lineage>
</organism>
<evidence type="ECO:0000259" key="1">
    <source>
        <dbReference type="Pfam" id="PF07179"/>
    </source>
</evidence>
<dbReference type="Pfam" id="PF07179">
    <property type="entry name" value="SseB"/>
    <property type="match status" value="1"/>
</dbReference>
<gene>
    <name evidence="2" type="ORF">ACFPUY_31925</name>
</gene>
<comment type="caution">
    <text evidence="2">The sequence shown here is derived from an EMBL/GenBank/DDBJ whole genome shotgun (WGS) entry which is preliminary data.</text>
</comment>
<reference evidence="3" key="1">
    <citation type="journal article" date="2019" name="Int. J. Syst. Evol. Microbiol.">
        <title>The Global Catalogue of Microorganisms (GCM) 10K type strain sequencing project: providing services to taxonomists for standard genome sequencing and annotation.</title>
        <authorList>
            <consortium name="The Broad Institute Genomics Platform"/>
            <consortium name="The Broad Institute Genome Sequencing Center for Infectious Disease"/>
            <person name="Wu L."/>
            <person name="Ma J."/>
        </authorList>
    </citation>
    <scope>NUCLEOTIDE SEQUENCE [LARGE SCALE GENOMIC DNA]</scope>
    <source>
        <strain evidence="3">CGMCC 4.7106</strain>
    </source>
</reference>
<evidence type="ECO:0000313" key="2">
    <source>
        <dbReference type="EMBL" id="MFC5819729.1"/>
    </source>
</evidence>
<name>A0ABW1C2B0_9ACTN</name>
<feature type="domain" description="SseB protein N-terminal" evidence="1">
    <location>
        <begin position="230"/>
        <end position="332"/>
    </location>
</feature>
<proteinExistence type="predicted"/>
<protein>
    <submittedName>
        <fullName evidence="2">SseB family protein</fullName>
    </submittedName>
</protein>
<evidence type="ECO:0000313" key="3">
    <source>
        <dbReference type="Proteomes" id="UP001596096"/>
    </source>
</evidence>
<dbReference type="EMBL" id="JBHSNW010000021">
    <property type="protein sequence ID" value="MFC5819729.1"/>
    <property type="molecule type" value="Genomic_DNA"/>
</dbReference>
<dbReference type="InterPro" id="IPR009839">
    <property type="entry name" value="SseB_N"/>
</dbReference>
<dbReference type="RefSeq" id="WP_219545429.1">
    <property type="nucleotide sequence ID" value="NZ_JAHKRN010000015.1"/>
</dbReference>
<accession>A0ABW1C2B0</accession>
<dbReference type="Proteomes" id="UP001596096">
    <property type="component" value="Unassembled WGS sequence"/>
</dbReference>
<keyword evidence="3" id="KW-1185">Reference proteome</keyword>
<sequence length="337" mass="36846">MGDLPPPWGWRRVVWSLLYTVQFKPVWDDDLVRWRAGGLVLEPFGGFTREEEHEALREALDSGERLLDLLPDPPVPHDEQDIRDFLRRVLEHMDLLRPWPELPFLVMRHDPSPDLGDFRAIARLHLDGQEAAHRLHGAFYGFAGGGSWQPMRLNSGDEVALVEPWWQGSRDVAVLARPRPGRAPEDVLAAFLHVTGFVPEEIDDLTDGLNAASRGGAGSGWLAYLLRLENSIATLAGEEPVRVSRSTYEAFLRTRLYCQATESPGVVAVGPPGAGLVPAFTLPEALAAFAAAGKDETEPRFFSATGKDLLDLIPEGYGVLVDPGTAYATAFAAGGPG</sequence>